<comment type="similarity">
    <text evidence="1 3">Belongs to the D-glutamate cyclase family.</text>
</comment>
<dbReference type="NCBIfam" id="NF003969">
    <property type="entry name" value="PRK05463.1"/>
    <property type="match status" value="1"/>
</dbReference>
<dbReference type="PANTHER" id="PTHR32022:SF10">
    <property type="entry name" value="D-GLUTAMATE CYCLASE, MITOCHONDRIAL"/>
    <property type="match status" value="1"/>
</dbReference>
<gene>
    <name evidence="4" type="ORF">H0A72_05495</name>
</gene>
<proteinExistence type="inferred from homology"/>
<evidence type="ECO:0000256" key="1">
    <source>
        <dbReference type="ARBA" id="ARBA00007896"/>
    </source>
</evidence>
<evidence type="ECO:0000313" key="4">
    <source>
        <dbReference type="EMBL" id="NYT48758.1"/>
    </source>
</evidence>
<evidence type="ECO:0000256" key="3">
    <source>
        <dbReference type="HAMAP-Rule" id="MF_01830"/>
    </source>
</evidence>
<dbReference type="InterPro" id="IPR038021">
    <property type="entry name" value="Putative_hydro-lyase"/>
</dbReference>
<dbReference type="GO" id="GO:0016829">
    <property type="term" value="F:lyase activity"/>
    <property type="evidence" value="ECO:0007669"/>
    <property type="project" value="UniProtKB-KW"/>
</dbReference>
<dbReference type="SUPFAM" id="SSF160920">
    <property type="entry name" value="PSTPO5379-like"/>
    <property type="match status" value="1"/>
</dbReference>
<dbReference type="PIRSF" id="PIRSF029755">
    <property type="entry name" value="UCP029755"/>
    <property type="match status" value="1"/>
</dbReference>
<dbReference type="EC" id="4.2.1.-" evidence="3"/>
<organism evidence="4 5">
    <name type="scientific">Parapusillimonas granuli</name>
    <dbReference type="NCBI Taxonomy" id="380911"/>
    <lineage>
        <taxon>Bacteria</taxon>
        <taxon>Pseudomonadati</taxon>
        <taxon>Pseudomonadota</taxon>
        <taxon>Betaproteobacteria</taxon>
        <taxon>Burkholderiales</taxon>
        <taxon>Alcaligenaceae</taxon>
        <taxon>Parapusillimonas</taxon>
    </lineage>
</organism>
<dbReference type="InterPro" id="IPR016938">
    <property type="entry name" value="UPF0317"/>
</dbReference>
<protein>
    <recommendedName>
        <fullName evidence="3">Putative hydro-lyase H0A72_05495</fullName>
        <ecNumber evidence="3">4.2.1.-</ecNumber>
    </recommendedName>
</protein>
<dbReference type="Proteomes" id="UP000559809">
    <property type="component" value="Unassembled WGS sequence"/>
</dbReference>
<sequence length="267" mass="28829">MHSNSQDGCAALAQESRRLIRQGGHTGPTAGLAPGCVQANLMILPDSLAGEFLLFCQRNPKPCPLLAVTEPGQYTVPALGRDIDIRKDVPKYRVWRHGELVAEPADLDAVWRDDLVTFVIGCSFSFEEALLADGIDVRHISMGVNVPMYRSSIPTAGTRSLHGPLVVSMRPMKAKDAIRAIQITSRFPSVHGAPVHLGDPSLIGIRDIHQPDYGDPVAVHADEIPVFWACGVTPQAVIHTVKPEFSITHAPGHMLITDVGNTSLASF</sequence>
<dbReference type="AlphaFoldDB" id="A0A853FVE4"/>
<dbReference type="Pfam" id="PF07286">
    <property type="entry name" value="D-Glu_cyclase"/>
    <property type="match status" value="1"/>
</dbReference>
<accession>A0A853FVE4</accession>
<dbReference type="InterPro" id="IPR009906">
    <property type="entry name" value="D-Glu_cyclase"/>
</dbReference>
<dbReference type="EMBL" id="JACCEM010000003">
    <property type="protein sequence ID" value="NYT48758.1"/>
    <property type="molecule type" value="Genomic_DNA"/>
</dbReference>
<dbReference type="HAMAP" id="MF_01830">
    <property type="entry name" value="Hydro_lyase"/>
    <property type="match status" value="1"/>
</dbReference>
<reference evidence="4 5" key="1">
    <citation type="submission" date="2020-07" db="EMBL/GenBank/DDBJ databases">
        <title>Taxonomic revisions and descriptions of new bacterial species based on genomic comparisons in the high-G+C-content subgroup of the family Alcaligenaceae.</title>
        <authorList>
            <person name="Szabo A."/>
            <person name="Felfoldi T."/>
        </authorList>
    </citation>
    <scope>NUCLEOTIDE SEQUENCE [LARGE SCALE GENOMIC DNA]</scope>
    <source>
        <strain evidence="4 5">LMG 24012</strain>
    </source>
</reference>
<evidence type="ECO:0000313" key="5">
    <source>
        <dbReference type="Proteomes" id="UP000559809"/>
    </source>
</evidence>
<name>A0A853FVE4_9BURK</name>
<keyword evidence="5" id="KW-1185">Reference proteome</keyword>
<dbReference type="PANTHER" id="PTHR32022">
    <property type="entry name" value="D-GLUTAMATE CYCLASE, MITOCHONDRIAL"/>
    <property type="match status" value="1"/>
</dbReference>
<keyword evidence="2 3" id="KW-0456">Lyase</keyword>
<dbReference type="Gene3D" id="3.30.2040.10">
    <property type="entry name" value="PSTPO5379-like domain"/>
    <property type="match status" value="1"/>
</dbReference>
<comment type="caution">
    <text evidence="4">The sequence shown here is derived from an EMBL/GenBank/DDBJ whole genome shotgun (WGS) entry which is preliminary data.</text>
</comment>
<evidence type="ECO:0000256" key="2">
    <source>
        <dbReference type="ARBA" id="ARBA00023239"/>
    </source>
</evidence>
<dbReference type="RefSeq" id="WP_180154456.1">
    <property type="nucleotide sequence ID" value="NZ_JACCEM010000003.1"/>
</dbReference>
<dbReference type="FunFam" id="3.30.2040.10:FF:000001">
    <property type="entry name" value="D-glutamate cyclase, mitochondrial"/>
    <property type="match status" value="1"/>
</dbReference>
<dbReference type="Gene3D" id="3.40.1640.10">
    <property type="entry name" value="PSTPO5379-like"/>
    <property type="match status" value="1"/>
</dbReference>